<keyword evidence="4" id="KW-0720">Serine protease</keyword>
<evidence type="ECO:0000256" key="3">
    <source>
        <dbReference type="ARBA" id="ARBA00022801"/>
    </source>
</evidence>
<keyword evidence="2" id="KW-0645">Protease</keyword>
<evidence type="ECO:0000259" key="5">
    <source>
        <dbReference type="Pfam" id="PF00326"/>
    </source>
</evidence>
<dbReference type="SUPFAM" id="SSF50993">
    <property type="entry name" value="Peptidase/esterase 'gauge' domain"/>
    <property type="match status" value="1"/>
</dbReference>
<evidence type="ECO:0000256" key="2">
    <source>
        <dbReference type="ARBA" id="ARBA00022670"/>
    </source>
</evidence>
<sequence length="685" mass="75830">MTLTPPVAATRAHSFTRHGVTVEDPYAWLKDPNYPEVTDPDVLAYLEAENAYFEAQMAPHQALVDRLYEEMKARIKEDESSVPQKDGDYLYWTAFETGGQYRLWWRKPVAGGADELLLDEPALAEGKEYFRLGAFAISNDATKLAYAIDDNGSERFTIHVKDLTSGALLPDTIPGMLSDIVWSADDSGFLYGLANKEWRTDNARFHRLGTDPSEDVELYHEDDEGYRVAVGETSDRRWIVISTGDHVTSEVRLLPAADPFAAPILVAPRQEGREYDVDTHGDTLFIHTNDTDPMWRLVTAPITAPGEWTERIAPSPHFYMTGVDCFRDYLVVEGREDGLDQIEIHSYDPAAAPRRIAFPEASYTAGIGDNPEYDTQVLRLGYESMVTPGTVYDYDVASGALTVLKVQEIPSGYDGARYATERLKITARDGTEVPVSIVYPRDFPRDGSRPLFLYAYGAYGHAIPPGFSTGRLSLLDRGFAYAIAHIRGGDDLGQQWYHDGKLEKRANTFTDFVDVARGLIAGGWTSAGRIAVAGRSAGGELMGAVVNSDPELWGAVIADVPFVDVLNTMLDETLPLTPGEWPEWGNPIEDAAAFHLIRGYSPYDNVHAQAYPPLFISGGLNDPRVTYWEPAKWAAKLRATKTDDNLLLLKTNMGAGHGGKSGRFESLREAAEEHAFVLWQLGVES</sequence>
<dbReference type="PRINTS" id="PR00862">
    <property type="entry name" value="PROLIGOPTASE"/>
</dbReference>
<dbReference type="InterPro" id="IPR029058">
    <property type="entry name" value="AB_hydrolase_fold"/>
</dbReference>
<accession>A0ABS7BPT1</accession>
<dbReference type="Gene3D" id="2.130.10.120">
    <property type="entry name" value="Prolyl oligopeptidase, N-terminal domain"/>
    <property type="match status" value="1"/>
</dbReference>
<gene>
    <name evidence="7" type="ORF">KZ820_12870</name>
</gene>
<evidence type="ECO:0000256" key="1">
    <source>
        <dbReference type="ARBA" id="ARBA00005228"/>
    </source>
</evidence>
<dbReference type="InterPro" id="IPR001375">
    <property type="entry name" value="Peptidase_S9_cat"/>
</dbReference>
<evidence type="ECO:0000256" key="4">
    <source>
        <dbReference type="ARBA" id="ARBA00022825"/>
    </source>
</evidence>
<keyword evidence="8" id="KW-1185">Reference proteome</keyword>
<dbReference type="Proteomes" id="UP000759103">
    <property type="component" value="Unassembled WGS sequence"/>
</dbReference>
<name>A0ABS7BPT1_9SPHN</name>
<protein>
    <submittedName>
        <fullName evidence="7">S9 family peptidase</fullName>
    </submittedName>
</protein>
<evidence type="ECO:0000259" key="6">
    <source>
        <dbReference type="Pfam" id="PF02897"/>
    </source>
</evidence>
<reference evidence="7 8" key="1">
    <citation type="submission" date="2021-07" db="EMBL/GenBank/DDBJ databases">
        <title>Sphingomonas sp.</title>
        <authorList>
            <person name="Feng G."/>
            <person name="Li J."/>
            <person name="Pan M."/>
        </authorList>
    </citation>
    <scope>NUCLEOTIDE SEQUENCE [LARGE SCALE GENOMIC DNA]</scope>
    <source>
        <strain evidence="7 8">RRHST34</strain>
    </source>
</reference>
<evidence type="ECO:0000313" key="7">
    <source>
        <dbReference type="EMBL" id="MBW6531629.1"/>
    </source>
</evidence>
<comment type="caution">
    <text evidence="7">The sequence shown here is derived from an EMBL/GenBank/DDBJ whole genome shotgun (WGS) entry which is preliminary data.</text>
</comment>
<dbReference type="InterPro" id="IPR051543">
    <property type="entry name" value="Serine_Peptidase_S9A"/>
</dbReference>
<dbReference type="Pfam" id="PF02897">
    <property type="entry name" value="Peptidase_S9_N"/>
    <property type="match status" value="1"/>
</dbReference>
<organism evidence="7 8">
    <name type="scientific">Sphingomonas citri</name>
    <dbReference type="NCBI Taxonomy" id="2862499"/>
    <lineage>
        <taxon>Bacteria</taxon>
        <taxon>Pseudomonadati</taxon>
        <taxon>Pseudomonadota</taxon>
        <taxon>Alphaproteobacteria</taxon>
        <taxon>Sphingomonadales</taxon>
        <taxon>Sphingomonadaceae</taxon>
        <taxon>Sphingomonas</taxon>
    </lineage>
</organism>
<dbReference type="InterPro" id="IPR002470">
    <property type="entry name" value="Peptidase_S9A"/>
</dbReference>
<dbReference type="PANTHER" id="PTHR11757">
    <property type="entry name" value="PROTEASE FAMILY S9A OLIGOPEPTIDASE"/>
    <property type="match status" value="1"/>
</dbReference>
<comment type="similarity">
    <text evidence="1">Belongs to the peptidase S9A family.</text>
</comment>
<feature type="domain" description="Peptidase S9A N-terminal" evidence="6">
    <location>
        <begin position="6"/>
        <end position="406"/>
    </location>
</feature>
<dbReference type="EMBL" id="JAHXZN010000004">
    <property type="protein sequence ID" value="MBW6531629.1"/>
    <property type="molecule type" value="Genomic_DNA"/>
</dbReference>
<evidence type="ECO:0000313" key="8">
    <source>
        <dbReference type="Proteomes" id="UP000759103"/>
    </source>
</evidence>
<proteinExistence type="inferred from homology"/>
<dbReference type="InterPro" id="IPR023302">
    <property type="entry name" value="Pept_S9A_N"/>
</dbReference>
<keyword evidence="3" id="KW-0378">Hydrolase</keyword>
<dbReference type="Pfam" id="PF00326">
    <property type="entry name" value="Peptidase_S9"/>
    <property type="match status" value="1"/>
</dbReference>
<dbReference type="PANTHER" id="PTHR11757:SF19">
    <property type="entry name" value="PROLYL ENDOPEPTIDASE-LIKE"/>
    <property type="match status" value="1"/>
</dbReference>
<dbReference type="RefSeq" id="WP_219749022.1">
    <property type="nucleotide sequence ID" value="NZ_JAHXZN010000004.1"/>
</dbReference>
<dbReference type="SUPFAM" id="SSF53474">
    <property type="entry name" value="alpha/beta-Hydrolases"/>
    <property type="match status" value="1"/>
</dbReference>
<feature type="domain" description="Peptidase S9 prolyl oligopeptidase catalytic" evidence="5">
    <location>
        <begin position="467"/>
        <end position="682"/>
    </location>
</feature>
<dbReference type="Gene3D" id="3.40.50.1820">
    <property type="entry name" value="alpha/beta hydrolase"/>
    <property type="match status" value="1"/>
</dbReference>